<sequence length="288" mass="32852">MPFLSISARVQDSIQRSMCEVHFNGFTCFHNTIAEFGEMINSDFVTVHAHLLSFFPIPPSKVGKNNWIHFGSWLQYGIGNKIKGICLPWIEYGLSTIRSCPHCKQASVYVHNYFDDAIIEISSDGELKEGYDGDEIDDVSDGGDSEKTGLGCGSHCDCPTDCDEECECMMRQYEMQRVHNHNSVYMHVSSAVERSLCSNHYKGLKSFHENMFDFCSSLSLKEDSVRKSALGFFPNAPITMTILDWGSFHNWSIHYEYAFLSTISGDWKEYVDRCLRCCYDCRAAVYRN</sequence>
<reference evidence="1 2" key="1">
    <citation type="submission" date="2020-06" db="EMBL/GenBank/DDBJ databases">
        <title>Transcriptomic and genomic resources for Thalictrum thalictroides and T. hernandezii: Facilitating candidate gene discovery in an emerging model plant lineage.</title>
        <authorList>
            <person name="Arias T."/>
            <person name="Riano-Pachon D.M."/>
            <person name="Di Stilio V.S."/>
        </authorList>
    </citation>
    <scope>NUCLEOTIDE SEQUENCE [LARGE SCALE GENOMIC DNA]</scope>
    <source>
        <strain evidence="2">cv. WT478/WT964</strain>
        <tissue evidence="1">Leaves</tissue>
    </source>
</reference>
<dbReference type="AlphaFoldDB" id="A0A7J6XGC6"/>
<dbReference type="Proteomes" id="UP000554482">
    <property type="component" value="Unassembled WGS sequence"/>
</dbReference>
<protein>
    <submittedName>
        <fullName evidence="1">Uncharacterized protein</fullName>
    </submittedName>
</protein>
<dbReference type="EMBL" id="JABWDY010000292">
    <property type="protein sequence ID" value="KAF5208217.1"/>
    <property type="molecule type" value="Genomic_DNA"/>
</dbReference>
<organism evidence="1 2">
    <name type="scientific">Thalictrum thalictroides</name>
    <name type="common">Rue-anemone</name>
    <name type="synonym">Anemone thalictroides</name>
    <dbReference type="NCBI Taxonomy" id="46969"/>
    <lineage>
        <taxon>Eukaryota</taxon>
        <taxon>Viridiplantae</taxon>
        <taxon>Streptophyta</taxon>
        <taxon>Embryophyta</taxon>
        <taxon>Tracheophyta</taxon>
        <taxon>Spermatophyta</taxon>
        <taxon>Magnoliopsida</taxon>
        <taxon>Ranunculales</taxon>
        <taxon>Ranunculaceae</taxon>
        <taxon>Thalictroideae</taxon>
        <taxon>Thalictrum</taxon>
    </lineage>
</organism>
<name>A0A7J6XGC6_THATH</name>
<keyword evidence="2" id="KW-1185">Reference proteome</keyword>
<comment type="caution">
    <text evidence="1">The sequence shown here is derived from an EMBL/GenBank/DDBJ whole genome shotgun (WGS) entry which is preliminary data.</text>
</comment>
<evidence type="ECO:0000313" key="1">
    <source>
        <dbReference type="EMBL" id="KAF5208217.1"/>
    </source>
</evidence>
<gene>
    <name evidence="1" type="ORF">FRX31_002196</name>
</gene>
<proteinExistence type="predicted"/>
<evidence type="ECO:0000313" key="2">
    <source>
        <dbReference type="Proteomes" id="UP000554482"/>
    </source>
</evidence>
<accession>A0A7J6XGC6</accession>